<keyword evidence="2 8" id="KW-0812">Transmembrane</keyword>
<dbReference type="InterPro" id="IPR002110">
    <property type="entry name" value="Ankyrin_rpt"/>
</dbReference>
<protein>
    <recommendedName>
        <fullName evidence="9">PGG domain-containing protein</fullName>
    </recommendedName>
</protein>
<dbReference type="PROSITE" id="PS50088">
    <property type="entry name" value="ANK_REPEAT"/>
    <property type="match status" value="1"/>
</dbReference>
<dbReference type="Pfam" id="PF00023">
    <property type="entry name" value="Ank"/>
    <property type="match status" value="1"/>
</dbReference>
<evidence type="ECO:0000259" key="9">
    <source>
        <dbReference type="Pfam" id="PF13962"/>
    </source>
</evidence>
<evidence type="ECO:0000256" key="8">
    <source>
        <dbReference type="SAM" id="Phobius"/>
    </source>
</evidence>
<gene>
    <name evidence="10" type="ORF">F2Q70_00019297</name>
</gene>
<accession>A0A8S9GYP9</accession>
<organism evidence="10">
    <name type="scientific">Brassica cretica</name>
    <name type="common">Mustard</name>
    <dbReference type="NCBI Taxonomy" id="69181"/>
    <lineage>
        <taxon>Eukaryota</taxon>
        <taxon>Viridiplantae</taxon>
        <taxon>Streptophyta</taxon>
        <taxon>Embryophyta</taxon>
        <taxon>Tracheophyta</taxon>
        <taxon>Spermatophyta</taxon>
        <taxon>Magnoliopsida</taxon>
        <taxon>eudicotyledons</taxon>
        <taxon>Gunneridae</taxon>
        <taxon>Pentapetalae</taxon>
        <taxon>rosids</taxon>
        <taxon>malvids</taxon>
        <taxon>Brassicales</taxon>
        <taxon>Brassicaceae</taxon>
        <taxon>Brassiceae</taxon>
        <taxon>Brassica</taxon>
    </lineage>
</organism>
<dbReference type="Pfam" id="PF13962">
    <property type="entry name" value="PGG"/>
    <property type="match status" value="1"/>
</dbReference>
<dbReference type="GO" id="GO:0005886">
    <property type="term" value="C:plasma membrane"/>
    <property type="evidence" value="ECO:0007669"/>
    <property type="project" value="TreeGrafter"/>
</dbReference>
<evidence type="ECO:0000256" key="6">
    <source>
        <dbReference type="ARBA" id="ARBA00023136"/>
    </source>
</evidence>
<feature type="repeat" description="ANK" evidence="7">
    <location>
        <begin position="344"/>
        <end position="376"/>
    </location>
</feature>
<dbReference type="SUPFAM" id="SSF48403">
    <property type="entry name" value="Ankyrin repeat"/>
    <property type="match status" value="2"/>
</dbReference>
<evidence type="ECO:0000256" key="1">
    <source>
        <dbReference type="ARBA" id="ARBA00004141"/>
    </source>
</evidence>
<evidence type="ECO:0000256" key="7">
    <source>
        <dbReference type="PROSITE-ProRule" id="PRU00023"/>
    </source>
</evidence>
<reference evidence="10" key="1">
    <citation type="submission" date="2019-12" db="EMBL/GenBank/DDBJ databases">
        <title>Genome sequencing and annotation of Brassica cretica.</title>
        <authorList>
            <person name="Studholme D.J."/>
            <person name="Sarris P.F."/>
        </authorList>
    </citation>
    <scope>NUCLEOTIDE SEQUENCE</scope>
    <source>
        <strain evidence="10">PFS-102/07</strain>
        <tissue evidence="10">Leaf</tissue>
    </source>
</reference>
<feature type="transmembrane region" description="Helical" evidence="8">
    <location>
        <begin position="524"/>
        <end position="546"/>
    </location>
</feature>
<keyword evidence="4 8" id="KW-1133">Transmembrane helix</keyword>
<feature type="domain" description="PGG" evidence="9">
    <location>
        <begin position="477"/>
        <end position="575"/>
    </location>
</feature>
<feature type="transmembrane region" description="Helical" evidence="8">
    <location>
        <begin position="483"/>
        <end position="504"/>
    </location>
</feature>
<dbReference type="PANTHER" id="PTHR24186:SF46">
    <property type="entry name" value="PROTEIN ACCELERATED CELL DEATH 6-LIKE"/>
    <property type="match status" value="1"/>
</dbReference>
<feature type="transmembrane region" description="Helical" evidence="8">
    <location>
        <begin position="553"/>
        <end position="575"/>
    </location>
</feature>
<name>A0A8S9GYP9_BRACR</name>
<evidence type="ECO:0000256" key="3">
    <source>
        <dbReference type="ARBA" id="ARBA00022737"/>
    </source>
</evidence>
<dbReference type="AlphaFoldDB" id="A0A8S9GYP9"/>
<dbReference type="PROSITE" id="PS50297">
    <property type="entry name" value="ANK_REP_REGION"/>
    <property type="match status" value="1"/>
</dbReference>
<dbReference type="InterPro" id="IPR026961">
    <property type="entry name" value="PGG_dom"/>
</dbReference>
<keyword evidence="3" id="KW-0677">Repeat</keyword>
<proteinExistence type="predicted"/>
<comment type="subcellular location">
    <subcellularLocation>
        <location evidence="1">Membrane</location>
        <topology evidence="1">Multi-pass membrane protein</topology>
    </subcellularLocation>
</comment>
<feature type="transmembrane region" description="Helical" evidence="8">
    <location>
        <begin position="581"/>
        <end position="603"/>
    </location>
</feature>
<dbReference type="SMART" id="SM00248">
    <property type="entry name" value="ANK"/>
    <property type="match status" value="8"/>
</dbReference>
<evidence type="ECO:0000256" key="4">
    <source>
        <dbReference type="ARBA" id="ARBA00022989"/>
    </source>
</evidence>
<evidence type="ECO:0000313" key="10">
    <source>
        <dbReference type="EMBL" id="KAF2549112.1"/>
    </source>
</evidence>
<comment type="caution">
    <text evidence="10">The sequence shown here is derived from an EMBL/GenBank/DDBJ whole genome shotgun (WGS) entry which is preliminary data.</text>
</comment>
<keyword evidence="6 8" id="KW-0472">Membrane</keyword>
<evidence type="ECO:0000256" key="5">
    <source>
        <dbReference type="ARBA" id="ARBA00023043"/>
    </source>
</evidence>
<dbReference type="InterPro" id="IPR036770">
    <property type="entry name" value="Ankyrin_rpt-contain_sf"/>
</dbReference>
<dbReference type="Gene3D" id="1.25.40.20">
    <property type="entry name" value="Ankyrin repeat-containing domain"/>
    <property type="match status" value="2"/>
</dbReference>
<dbReference type="PANTHER" id="PTHR24186">
    <property type="entry name" value="PROTEIN PHOSPHATASE 1 REGULATORY SUBUNIT"/>
    <property type="match status" value="1"/>
</dbReference>
<dbReference type="EMBL" id="QGKY02001925">
    <property type="protein sequence ID" value="KAF2549112.1"/>
    <property type="molecule type" value="Genomic_DNA"/>
</dbReference>
<dbReference type="Pfam" id="PF12796">
    <property type="entry name" value="Ank_2"/>
    <property type="match status" value="2"/>
</dbReference>
<evidence type="ECO:0000256" key="2">
    <source>
        <dbReference type="ARBA" id="ARBA00022692"/>
    </source>
</evidence>
<sequence>MGKSDIEIAVLRHRKARIRELRHRQLLHTADVSPPEAINNMAQGIYMVATGGNINAFNALILAQGRAVSVLTEITPQGNTILHLAAVYGHSHLLDRIINHEERVVGIPNLVPNNYQRLLLRPNSKGDLPLHVAAAAGHAPALVVLINHINQLHLGMQIFLREGRQVDVGDVWVVQNNEGNTALHLALKANHQQVALLLVGLDQRVSFVPNEERASPLYMAAEAGDALLVGQMLNEPATRFEGKSVVHAAIKSRNIAILNLLLVPNRQNLFNARDEEKRSVLSYAASVGYDDGVQRLLQEFENIAYVRDPDGFFPIHSACRRGHMGALKAILQSRPDTIELLNLQGQNVLHVAAECGKTEVVKYILRKEKYANLINQKDHTGNTPLHLATMFWYPMIVHILTKDGRVNVGEQNKLGFTALDAAEECMDLNPTFRERLTWMALVCVGTPRALKLMPYDSFLAPGPQEGSIQSNEMPSAKKYKDRVNTLLLLAILVATVAFSAGFSVTKVPEGEKHWYKVFVVSNTIAMYSSVLTTVALIWAQLGDLVLILNVFKFVLPLLGIALISMSIAFLAGMLVVVGNQMWLHVLLLASGGIFLGMLVLLVVPFVCPYTSKPSLFRYVWRYPFWLLLMLIVRDDNDDDLE</sequence>
<keyword evidence="5 7" id="KW-0040">ANK repeat</keyword>